<comment type="caution">
    <text evidence="1">The sequence shown here is derived from an EMBL/GenBank/DDBJ whole genome shotgun (WGS) entry which is preliminary data.</text>
</comment>
<protein>
    <submittedName>
        <fullName evidence="1">Uncharacterized protein</fullName>
    </submittedName>
</protein>
<name>A0AAE0CPZ0_9ROSI</name>
<organism evidence="1 2">
    <name type="scientific">Dipteronia dyeriana</name>
    <dbReference type="NCBI Taxonomy" id="168575"/>
    <lineage>
        <taxon>Eukaryota</taxon>
        <taxon>Viridiplantae</taxon>
        <taxon>Streptophyta</taxon>
        <taxon>Embryophyta</taxon>
        <taxon>Tracheophyta</taxon>
        <taxon>Spermatophyta</taxon>
        <taxon>Magnoliopsida</taxon>
        <taxon>eudicotyledons</taxon>
        <taxon>Gunneridae</taxon>
        <taxon>Pentapetalae</taxon>
        <taxon>rosids</taxon>
        <taxon>malvids</taxon>
        <taxon>Sapindales</taxon>
        <taxon>Sapindaceae</taxon>
        <taxon>Hippocastanoideae</taxon>
        <taxon>Acereae</taxon>
        <taxon>Dipteronia</taxon>
    </lineage>
</organism>
<feature type="non-terminal residue" evidence="1">
    <location>
        <position position="158"/>
    </location>
</feature>
<sequence length="158" mass="18612">MQSDDDIDTLRTLYGIPDDVKLRGAKEHERVDWEIPGWTCFYEYNFHQGFRFPVPLLTRRLLVLYQIAHGQLIPNSWRILISLTVLREKYGINFGLGSLLHNYYLKENVSEKGQFSPILRFNVTQLTTNLTTNDQRWKNTFFFAKGFLIDGPFGNEKY</sequence>
<reference evidence="1" key="1">
    <citation type="journal article" date="2023" name="Plant J.">
        <title>Genome sequences and population genomics provide insights into the demographic history, inbreeding, and mutation load of two 'living fossil' tree species of Dipteronia.</title>
        <authorList>
            <person name="Feng Y."/>
            <person name="Comes H.P."/>
            <person name="Chen J."/>
            <person name="Zhu S."/>
            <person name="Lu R."/>
            <person name="Zhang X."/>
            <person name="Li P."/>
            <person name="Qiu J."/>
            <person name="Olsen K.M."/>
            <person name="Qiu Y."/>
        </authorList>
    </citation>
    <scope>NUCLEOTIDE SEQUENCE</scope>
    <source>
        <strain evidence="1">KIB01</strain>
    </source>
</reference>
<dbReference type="EMBL" id="JANJYI010000002">
    <property type="protein sequence ID" value="KAK2659154.1"/>
    <property type="molecule type" value="Genomic_DNA"/>
</dbReference>
<keyword evidence="2" id="KW-1185">Reference proteome</keyword>
<accession>A0AAE0CPZ0</accession>
<dbReference type="Proteomes" id="UP001280121">
    <property type="component" value="Unassembled WGS sequence"/>
</dbReference>
<evidence type="ECO:0000313" key="2">
    <source>
        <dbReference type="Proteomes" id="UP001280121"/>
    </source>
</evidence>
<dbReference type="AlphaFoldDB" id="A0AAE0CPZ0"/>
<evidence type="ECO:0000313" key="1">
    <source>
        <dbReference type="EMBL" id="KAK2659154.1"/>
    </source>
</evidence>
<gene>
    <name evidence="1" type="ORF">Ddye_005687</name>
</gene>
<proteinExistence type="predicted"/>